<dbReference type="RefSeq" id="WP_129078855.1">
    <property type="nucleotide sequence ID" value="NZ_QOUX01000042.1"/>
</dbReference>
<reference evidence="12 13" key="1">
    <citation type="journal article" date="2019" name="Int. J. Syst. Evol. Microbiol.">
        <title>Anaerobacillus alkaliphilus sp. nov., a novel alkaliphilic and moderately halophilic bacterium.</title>
        <authorList>
            <person name="Borsodi A.K."/>
            <person name="Aszalos J.M."/>
            <person name="Bihari P."/>
            <person name="Nagy I."/>
            <person name="Schumann P."/>
            <person name="Sproer C."/>
            <person name="Kovacs A.L."/>
            <person name="Boka K."/>
            <person name="Dobosy P."/>
            <person name="Ovari M."/>
            <person name="Szili-Kovacs T."/>
            <person name="Toth E."/>
        </authorList>
    </citation>
    <scope>NUCLEOTIDE SEQUENCE [LARGE SCALE GENOMIC DNA]</scope>
    <source>
        <strain evidence="12 13">B16-10</strain>
    </source>
</reference>
<dbReference type="NCBIfam" id="NF000841">
    <property type="entry name" value="PRK00071.1-4"/>
    <property type="match status" value="1"/>
</dbReference>
<dbReference type="Pfam" id="PF01467">
    <property type="entry name" value="CTP_transf_like"/>
    <property type="match status" value="1"/>
</dbReference>
<dbReference type="UniPathway" id="UPA00253">
    <property type="reaction ID" value="UER00332"/>
</dbReference>
<dbReference type="NCBIfam" id="NF000840">
    <property type="entry name" value="PRK00071.1-3"/>
    <property type="match status" value="1"/>
</dbReference>
<gene>
    <name evidence="10" type="primary">nadD</name>
    <name evidence="12" type="ORF">DS745_14110</name>
</gene>
<keyword evidence="5 10" id="KW-0548">Nucleotidyltransferase</keyword>
<evidence type="ECO:0000256" key="8">
    <source>
        <dbReference type="ARBA" id="ARBA00023027"/>
    </source>
</evidence>
<evidence type="ECO:0000259" key="11">
    <source>
        <dbReference type="Pfam" id="PF01467"/>
    </source>
</evidence>
<dbReference type="NCBIfam" id="TIGR00125">
    <property type="entry name" value="cyt_tran_rel"/>
    <property type="match status" value="1"/>
</dbReference>
<dbReference type="PANTHER" id="PTHR39321">
    <property type="entry name" value="NICOTINATE-NUCLEOTIDE ADENYLYLTRANSFERASE-RELATED"/>
    <property type="match status" value="1"/>
</dbReference>
<dbReference type="EC" id="2.7.7.18" evidence="10"/>
<feature type="domain" description="Cytidyltransferase-like" evidence="11">
    <location>
        <begin position="6"/>
        <end position="164"/>
    </location>
</feature>
<dbReference type="AlphaFoldDB" id="A0A4Q0VRV4"/>
<dbReference type="PANTHER" id="PTHR39321:SF3">
    <property type="entry name" value="PHOSPHOPANTETHEINE ADENYLYLTRANSFERASE"/>
    <property type="match status" value="1"/>
</dbReference>
<keyword evidence="13" id="KW-1185">Reference proteome</keyword>
<keyword evidence="7 10" id="KW-0067">ATP-binding</keyword>
<dbReference type="GO" id="GO:0009435">
    <property type="term" value="P:NAD+ biosynthetic process"/>
    <property type="evidence" value="ECO:0007669"/>
    <property type="project" value="UniProtKB-UniRule"/>
</dbReference>
<evidence type="ECO:0000313" key="13">
    <source>
        <dbReference type="Proteomes" id="UP000290649"/>
    </source>
</evidence>
<sequence length="190" mass="21804">MKKIGILGGTFDPPHYGHLLIAEEARIACSLDEVWFMPTRIPPHKVGSNLCSDADRIEMVKQAITGNSYFKLCLIEFERVGPSYTVDTMIELKKCNEDTSFFFIIGGDMINYLPHWKDIDKLLTLVTFVGIQRPGHPISSSYSEKVVMIEVPQLEISSSEIRERLQHRKSVRYLLPETVHDYIKERNIYG</sequence>
<dbReference type="NCBIfam" id="TIGR00482">
    <property type="entry name" value="nicotinate (nicotinamide) nucleotide adenylyltransferase"/>
    <property type="match status" value="1"/>
</dbReference>
<accession>A0A4Q0VRV4</accession>
<dbReference type="Gene3D" id="3.40.50.620">
    <property type="entry name" value="HUPs"/>
    <property type="match status" value="1"/>
</dbReference>
<dbReference type="GO" id="GO:0005524">
    <property type="term" value="F:ATP binding"/>
    <property type="evidence" value="ECO:0007669"/>
    <property type="project" value="UniProtKB-KW"/>
</dbReference>
<keyword evidence="8 10" id="KW-0520">NAD</keyword>
<dbReference type="GO" id="GO:0004515">
    <property type="term" value="F:nicotinate-nucleotide adenylyltransferase activity"/>
    <property type="evidence" value="ECO:0007669"/>
    <property type="project" value="UniProtKB-UniRule"/>
</dbReference>
<evidence type="ECO:0000256" key="3">
    <source>
        <dbReference type="ARBA" id="ARBA00022642"/>
    </source>
</evidence>
<evidence type="ECO:0000256" key="4">
    <source>
        <dbReference type="ARBA" id="ARBA00022679"/>
    </source>
</evidence>
<evidence type="ECO:0000256" key="10">
    <source>
        <dbReference type="HAMAP-Rule" id="MF_00244"/>
    </source>
</evidence>
<comment type="caution">
    <text evidence="12">The sequence shown here is derived from an EMBL/GenBank/DDBJ whole genome shotgun (WGS) entry which is preliminary data.</text>
</comment>
<name>A0A4Q0VRV4_9BACI</name>
<evidence type="ECO:0000256" key="1">
    <source>
        <dbReference type="ARBA" id="ARBA00002324"/>
    </source>
</evidence>
<evidence type="ECO:0000256" key="6">
    <source>
        <dbReference type="ARBA" id="ARBA00022741"/>
    </source>
</evidence>
<organism evidence="12 13">
    <name type="scientific">Anaerobacillus alkaliphilus</name>
    <dbReference type="NCBI Taxonomy" id="1548597"/>
    <lineage>
        <taxon>Bacteria</taxon>
        <taxon>Bacillati</taxon>
        <taxon>Bacillota</taxon>
        <taxon>Bacilli</taxon>
        <taxon>Bacillales</taxon>
        <taxon>Bacillaceae</taxon>
        <taxon>Anaerobacillus</taxon>
    </lineage>
</organism>
<protein>
    <recommendedName>
        <fullName evidence="10">Probable nicotinate-nucleotide adenylyltransferase</fullName>
        <ecNumber evidence="10">2.7.7.18</ecNumber>
    </recommendedName>
    <alternativeName>
        <fullName evidence="10">Deamido-NAD(+) diphosphorylase</fullName>
    </alternativeName>
    <alternativeName>
        <fullName evidence="10">Deamido-NAD(+) pyrophosphorylase</fullName>
    </alternativeName>
    <alternativeName>
        <fullName evidence="10">Nicotinate mononucleotide adenylyltransferase</fullName>
        <shortName evidence="10">NaMN adenylyltransferase</shortName>
    </alternativeName>
</protein>
<dbReference type="InterPro" id="IPR005248">
    <property type="entry name" value="NadD/NMNAT"/>
</dbReference>
<evidence type="ECO:0000256" key="7">
    <source>
        <dbReference type="ARBA" id="ARBA00022840"/>
    </source>
</evidence>
<comment type="function">
    <text evidence="1 10">Catalyzes the reversible adenylation of nicotinate mononucleotide (NaMN) to nicotinic acid adenine dinucleotide (NaAD).</text>
</comment>
<keyword evidence="4 10" id="KW-0808">Transferase</keyword>
<proteinExistence type="inferred from homology"/>
<evidence type="ECO:0000256" key="2">
    <source>
        <dbReference type="ARBA" id="ARBA00005019"/>
    </source>
</evidence>
<dbReference type="EMBL" id="QOUX01000042">
    <property type="protein sequence ID" value="RXJ00001.1"/>
    <property type="molecule type" value="Genomic_DNA"/>
</dbReference>
<comment type="catalytic activity">
    <reaction evidence="9 10">
        <text>nicotinate beta-D-ribonucleotide + ATP + H(+) = deamido-NAD(+) + diphosphate</text>
        <dbReference type="Rhea" id="RHEA:22860"/>
        <dbReference type="ChEBI" id="CHEBI:15378"/>
        <dbReference type="ChEBI" id="CHEBI:30616"/>
        <dbReference type="ChEBI" id="CHEBI:33019"/>
        <dbReference type="ChEBI" id="CHEBI:57502"/>
        <dbReference type="ChEBI" id="CHEBI:58437"/>
        <dbReference type="EC" id="2.7.7.18"/>
    </reaction>
</comment>
<dbReference type="OrthoDB" id="5295945at2"/>
<dbReference type="SUPFAM" id="SSF52374">
    <property type="entry name" value="Nucleotidylyl transferase"/>
    <property type="match status" value="1"/>
</dbReference>
<evidence type="ECO:0000313" key="12">
    <source>
        <dbReference type="EMBL" id="RXJ00001.1"/>
    </source>
</evidence>
<dbReference type="HAMAP" id="MF_00244">
    <property type="entry name" value="NaMN_adenylyltr"/>
    <property type="match status" value="1"/>
</dbReference>
<dbReference type="CDD" id="cd02165">
    <property type="entry name" value="NMNAT"/>
    <property type="match status" value="1"/>
</dbReference>
<evidence type="ECO:0000256" key="5">
    <source>
        <dbReference type="ARBA" id="ARBA00022695"/>
    </source>
</evidence>
<keyword evidence="6 10" id="KW-0547">Nucleotide-binding</keyword>
<comment type="similarity">
    <text evidence="10">Belongs to the NadD family.</text>
</comment>
<dbReference type="InterPro" id="IPR004821">
    <property type="entry name" value="Cyt_trans-like"/>
</dbReference>
<evidence type="ECO:0000256" key="9">
    <source>
        <dbReference type="ARBA" id="ARBA00048721"/>
    </source>
</evidence>
<dbReference type="Proteomes" id="UP000290649">
    <property type="component" value="Unassembled WGS sequence"/>
</dbReference>
<dbReference type="InterPro" id="IPR014729">
    <property type="entry name" value="Rossmann-like_a/b/a_fold"/>
</dbReference>
<keyword evidence="3 10" id="KW-0662">Pyridine nucleotide biosynthesis</keyword>
<comment type="pathway">
    <text evidence="2 10">Cofactor biosynthesis; NAD(+) biosynthesis; deamido-NAD(+) from nicotinate D-ribonucleotide: step 1/1.</text>
</comment>